<dbReference type="InterPro" id="IPR001482">
    <property type="entry name" value="T2SS/T4SS_dom"/>
</dbReference>
<evidence type="ECO:0000313" key="3">
    <source>
        <dbReference type="EMBL" id="MBB5142157.1"/>
    </source>
</evidence>
<name>A0A7W8FFV5_9BACT</name>
<proteinExistence type="inferred from homology"/>
<reference evidence="3 4" key="1">
    <citation type="submission" date="2020-08" db="EMBL/GenBank/DDBJ databases">
        <title>Genomic Encyclopedia of Type Strains, Phase IV (KMG-IV): sequencing the most valuable type-strain genomes for metagenomic binning, comparative biology and taxonomic classification.</title>
        <authorList>
            <person name="Goeker M."/>
        </authorList>
    </citation>
    <scope>NUCLEOTIDE SEQUENCE [LARGE SCALE GENOMIC DNA]</scope>
    <source>
        <strain evidence="3 4">DSM 11275</strain>
    </source>
</reference>
<comment type="similarity">
    <text evidence="1">Belongs to the GSP E family.</text>
</comment>
<dbReference type="GO" id="GO:0005524">
    <property type="term" value="F:ATP binding"/>
    <property type="evidence" value="ECO:0007669"/>
    <property type="project" value="InterPro"/>
</dbReference>
<evidence type="ECO:0000313" key="4">
    <source>
        <dbReference type="Proteomes" id="UP000539075"/>
    </source>
</evidence>
<dbReference type="EMBL" id="JACHGO010000001">
    <property type="protein sequence ID" value="MBB5142157.1"/>
    <property type="molecule type" value="Genomic_DNA"/>
</dbReference>
<dbReference type="Proteomes" id="UP000539075">
    <property type="component" value="Unassembled WGS sequence"/>
</dbReference>
<organism evidence="3 4">
    <name type="scientific">Desulfovibrio intestinalis</name>
    <dbReference type="NCBI Taxonomy" id="58621"/>
    <lineage>
        <taxon>Bacteria</taxon>
        <taxon>Pseudomonadati</taxon>
        <taxon>Thermodesulfobacteriota</taxon>
        <taxon>Desulfovibrionia</taxon>
        <taxon>Desulfovibrionales</taxon>
        <taxon>Desulfovibrionaceae</taxon>
        <taxon>Desulfovibrio</taxon>
    </lineage>
</organism>
<evidence type="ECO:0000256" key="1">
    <source>
        <dbReference type="ARBA" id="ARBA00006611"/>
    </source>
</evidence>
<dbReference type="NCBIfam" id="TIGR02782">
    <property type="entry name" value="TrbB_P"/>
    <property type="match status" value="1"/>
</dbReference>
<evidence type="ECO:0000259" key="2">
    <source>
        <dbReference type="Pfam" id="PF00437"/>
    </source>
</evidence>
<dbReference type="CDD" id="cd01130">
    <property type="entry name" value="VirB11-like_ATPase"/>
    <property type="match status" value="1"/>
</dbReference>
<dbReference type="InterPro" id="IPR014149">
    <property type="entry name" value="Conjug-transfer_TrbB"/>
</dbReference>
<sequence length="328" mass="36064">MQGACTDPRLLAGLRHSCGPVFMDALESPEVIEIMLNPDGSLWIEKYGQDHECVGTISSVQSRLILSLVASSLNLTVNERNPIVEGEFPLDGSRFEGTFPPIVGPGPSFSLRKKASRVFTLQEYLASGTITTRVIEIIHDAVLRRWNIVVVGGTSSGKTTFVNAVIDAVSTLTPSHRLIIIEDTAELQSKSANAVFFRTSVIADVDMRKLAKVSMRYAPKRILIGEVRDAAALELLKLWNTGHPGGIGTFHADSAEEALPRLEELVEEAGLGPKQKLIGRAVDLVVFMEKTLENRRQISNILRVDGFNTKTDTYKMEYLYNVKAEQGL</sequence>
<accession>A0A7W8FFV5</accession>
<dbReference type="InterPro" id="IPR050921">
    <property type="entry name" value="T4SS_GSP_E_ATPase"/>
</dbReference>
<dbReference type="PANTHER" id="PTHR30486">
    <property type="entry name" value="TWITCHING MOTILITY PROTEIN PILT"/>
    <property type="match status" value="1"/>
</dbReference>
<dbReference type="SUPFAM" id="SSF52540">
    <property type="entry name" value="P-loop containing nucleoside triphosphate hydrolases"/>
    <property type="match status" value="1"/>
</dbReference>
<keyword evidence="4" id="KW-1185">Reference proteome</keyword>
<gene>
    <name evidence="3" type="ORF">HNQ38_000220</name>
</gene>
<dbReference type="Gene3D" id="3.30.450.90">
    <property type="match status" value="1"/>
</dbReference>
<dbReference type="InterPro" id="IPR027417">
    <property type="entry name" value="P-loop_NTPase"/>
</dbReference>
<dbReference type="RefSeq" id="WP_183717406.1">
    <property type="nucleotide sequence ID" value="NZ_JACHGO010000001.1"/>
</dbReference>
<protein>
    <submittedName>
        <fullName evidence="3">Type IV secretion system protein VirB11</fullName>
    </submittedName>
</protein>
<dbReference type="AlphaFoldDB" id="A0A7W8FFV5"/>
<feature type="domain" description="Bacterial type II secretion system protein E" evidence="2">
    <location>
        <begin position="34"/>
        <end position="286"/>
    </location>
</feature>
<comment type="caution">
    <text evidence="3">The sequence shown here is derived from an EMBL/GenBank/DDBJ whole genome shotgun (WGS) entry which is preliminary data.</text>
</comment>
<dbReference type="PANTHER" id="PTHR30486:SF6">
    <property type="entry name" value="TYPE IV PILUS RETRACTATION ATPASE PILT"/>
    <property type="match status" value="1"/>
</dbReference>
<dbReference type="GO" id="GO:0016887">
    <property type="term" value="F:ATP hydrolysis activity"/>
    <property type="evidence" value="ECO:0007669"/>
    <property type="project" value="InterPro"/>
</dbReference>
<dbReference type="Gene3D" id="3.40.50.300">
    <property type="entry name" value="P-loop containing nucleotide triphosphate hydrolases"/>
    <property type="match status" value="1"/>
</dbReference>
<dbReference type="Pfam" id="PF00437">
    <property type="entry name" value="T2SSE"/>
    <property type="match status" value="1"/>
</dbReference>
<dbReference type="GO" id="GO:0005737">
    <property type="term" value="C:cytoplasm"/>
    <property type="evidence" value="ECO:0007669"/>
    <property type="project" value="InterPro"/>
</dbReference>